<comment type="caution">
    <text evidence="3">The sequence shown here is derived from an EMBL/GenBank/DDBJ whole genome shotgun (WGS) entry which is preliminary data.</text>
</comment>
<evidence type="ECO:0000259" key="1">
    <source>
        <dbReference type="PROSITE" id="PS50042"/>
    </source>
</evidence>
<protein>
    <recommendedName>
        <fullName evidence="5">Cyclic nucleotide-binding domain-containing protein</fullName>
    </recommendedName>
</protein>
<dbReference type="GO" id="GO:0005952">
    <property type="term" value="C:cAMP-dependent protein kinase complex"/>
    <property type="evidence" value="ECO:0007669"/>
    <property type="project" value="InterPro"/>
</dbReference>
<dbReference type="InterPro" id="IPR044926">
    <property type="entry name" value="RGS_subdomain_2"/>
</dbReference>
<evidence type="ECO:0000259" key="2">
    <source>
        <dbReference type="PROSITE" id="PS50132"/>
    </source>
</evidence>
<feature type="domain" description="Cyclic nucleotide-binding" evidence="1">
    <location>
        <begin position="297"/>
        <end position="364"/>
    </location>
</feature>
<dbReference type="GO" id="GO:0005829">
    <property type="term" value="C:cytosol"/>
    <property type="evidence" value="ECO:0007669"/>
    <property type="project" value="TreeGrafter"/>
</dbReference>
<evidence type="ECO:0000313" key="4">
    <source>
        <dbReference type="Proteomes" id="UP000355283"/>
    </source>
</evidence>
<dbReference type="InterPro" id="IPR050503">
    <property type="entry name" value="cAMP-dep_PK_reg_su-like"/>
</dbReference>
<reference evidence="3 4" key="1">
    <citation type="submission" date="2019-01" db="EMBL/GenBank/DDBJ databases">
        <title>Nuclear Genome Assembly of the Microalgal Biofuel strain Nannochloropsis salina CCMP1776.</title>
        <authorList>
            <person name="Hovde B."/>
        </authorList>
    </citation>
    <scope>NUCLEOTIDE SEQUENCE [LARGE SCALE GENOMIC DNA]</scope>
    <source>
        <strain evidence="3 4">CCMP1776</strain>
    </source>
</reference>
<dbReference type="PROSITE" id="PS00888">
    <property type="entry name" value="CNMP_BINDING_1"/>
    <property type="match status" value="1"/>
</dbReference>
<sequence length="535" mass="59507">MEESSSTPQNTVIAAGETPIDEDVGKFNMTDATMETTTALRTGKHKDLYTIVDTTYIDSLYGAVLLKLDRRKYGDLTAGNMDLGSGEAHTSLDLSALRRVLECNMEDYLRKVSLFQHIPPAKLAVLGEMCNYEFINAGSRVCAEGEAGNEIFIVLDGRLDVYTGSTGSDLPLASLGSGDYFGELAALVRMKRIATVISTEDTLLACIKRHDFRSFLTIMPDVRTAMDKMVKEHLIYKFTKIAHPFFPWPRSPSSGFPLLKTSSILSASSLSPAELKERRAAFYNLCEVEDVDADRILLYEHDNPGDIYFVSEGQVRLVRQEDDGRSTDVVLGAGSILGARAAVLHVPQLYTIVTDQVCIMLKLSPTAILQHFADHPEIKAGLEILFKRRGTPLATLLQNPEAYEAFAIHLREEFTAEHLAFYDDALAFQTLMKACPKAELGVKSDDNCGKTASVASAKLDHIQMTYFALDAPFQLNISDLQRQRFLRAFEDKSIYANSGLELERLARLAILLEEIKCEVLALLERDNYSRFKVNI</sequence>
<dbReference type="SUPFAM" id="SSF48097">
    <property type="entry name" value="Regulator of G-protein signaling, RGS"/>
    <property type="match status" value="1"/>
</dbReference>
<dbReference type="Proteomes" id="UP000355283">
    <property type="component" value="Unassembled WGS sequence"/>
</dbReference>
<feature type="domain" description="RGS" evidence="2">
    <location>
        <begin position="392"/>
        <end position="531"/>
    </location>
</feature>
<dbReference type="PROSITE" id="PS50042">
    <property type="entry name" value="CNMP_BINDING_3"/>
    <property type="match status" value="2"/>
</dbReference>
<dbReference type="CDD" id="cd00038">
    <property type="entry name" value="CAP_ED"/>
    <property type="match status" value="2"/>
</dbReference>
<dbReference type="AlphaFoldDB" id="A0A4D9DBG9"/>
<dbReference type="Gene3D" id="2.60.120.10">
    <property type="entry name" value="Jelly Rolls"/>
    <property type="match status" value="2"/>
</dbReference>
<feature type="domain" description="Cyclic nucleotide-binding" evidence="1">
    <location>
        <begin position="114"/>
        <end position="216"/>
    </location>
</feature>
<dbReference type="InterPro" id="IPR000595">
    <property type="entry name" value="cNMP-bd_dom"/>
</dbReference>
<dbReference type="InterPro" id="IPR016137">
    <property type="entry name" value="RGS"/>
</dbReference>
<dbReference type="EMBL" id="SDOX01000007">
    <property type="protein sequence ID" value="TFJ86805.1"/>
    <property type="molecule type" value="Genomic_DNA"/>
</dbReference>
<dbReference type="InterPro" id="IPR014710">
    <property type="entry name" value="RmlC-like_jellyroll"/>
</dbReference>
<dbReference type="InterPro" id="IPR018490">
    <property type="entry name" value="cNMP-bd_dom_sf"/>
</dbReference>
<dbReference type="Pfam" id="PF00027">
    <property type="entry name" value="cNMP_binding"/>
    <property type="match status" value="2"/>
</dbReference>
<dbReference type="PROSITE" id="PS50132">
    <property type="entry name" value="RGS"/>
    <property type="match status" value="1"/>
</dbReference>
<keyword evidence="4" id="KW-1185">Reference proteome</keyword>
<evidence type="ECO:0000313" key="3">
    <source>
        <dbReference type="EMBL" id="TFJ86805.1"/>
    </source>
</evidence>
<dbReference type="InterPro" id="IPR018488">
    <property type="entry name" value="cNMP-bd_CS"/>
</dbReference>
<dbReference type="Pfam" id="PF00615">
    <property type="entry name" value="RGS"/>
    <property type="match status" value="1"/>
</dbReference>
<dbReference type="Gene3D" id="1.10.167.10">
    <property type="entry name" value="Regulator of G-protein Signalling 4, domain 2"/>
    <property type="match status" value="1"/>
</dbReference>
<dbReference type="SUPFAM" id="SSF51206">
    <property type="entry name" value="cAMP-binding domain-like"/>
    <property type="match status" value="2"/>
</dbReference>
<dbReference type="SMART" id="SM00100">
    <property type="entry name" value="cNMP"/>
    <property type="match status" value="2"/>
</dbReference>
<proteinExistence type="predicted"/>
<organism evidence="3 4">
    <name type="scientific">Nannochloropsis salina CCMP1776</name>
    <dbReference type="NCBI Taxonomy" id="1027361"/>
    <lineage>
        <taxon>Eukaryota</taxon>
        <taxon>Sar</taxon>
        <taxon>Stramenopiles</taxon>
        <taxon>Ochrophyta</taxon>
        <taxon>Eustigmatophyceae</taxon>
        <taxon>Eustigmatales</taxon>
        <taxon>Monodopsidaceae</taxon>
        <taxon>Microchloropsis</taxon>
        <taxon>Microchloropsis salina</taxon>
    </lineage>
</organism>
<dbReference type="OrthoDB" id="196547at2759"/>
<dbReference type="PANTHER" id="PTHR11635:SF152">
    <property type="entry name" value="CAMP-DEPENDENT PROTEIN KINASE TYPE I REGULATORY SUBUNIT-RELATED"/>
    <property type="match status" value="1"/>
</dbReference>
<evidence type="ECO:0008006" key="5">
    <source>
        <dbReference type="Google" id="ProtNLM"/>
    </source>
</evidence>
<dbReference type="InterPro" id="IPR036305">
    <property type="entry name" value="RGS_sf"/>
</dbReference>
<dbReference type="PRINTS" id="PR00103">
    <property type="entry name" value="CAMPKINASE"/>
</dbReference>
<gene>
    <name evidence="3" type="ORF">NSK_001893</name>
</gene>
<name>A0A4D9DBG9_9STRA</name>
<accession>A0A4D9DBG9</accession>
<dbReference type="PANTHER" id="PTHR11635">
    <property type="entry name" value="CAMP-DEPENDENT PROTEIN KINASE REGULATORY CHAIN"/>
    <property type="match status" value="1"/>
</dbReference>